<keyword evidence="6" id="KW-0342">GTP-binding</keyword>
<gene>
    <name evidence="9" type="primary">cofE</name>
    <name evidence="9" type="ORF">Tbon_12165</name>
</gene>
<evidence type="ECO:0000256" key="2">
    <source>
        <dbReference type="ARBA" id="ARBA00022723"/>
    </source>
</evidence>
<protein>
    <submittedName>
        <fullName evidence="9">Coenzyme F420-0:L-glutamate ligase</fullName>
        <ecNumber evidence="9">6.3.2.31</ecNumber>
    </submittedName>
</protein>
<evidence type="ECO:0000256" key="6">
    <source>
        <dbReference type="ARBA" id="ARBA00023134"/>
    </source>
</evidence>
<sequence>MEIFGIPGLPEIVPGTDLAAVIFDAAAAAGRPLASGDILVVTSKIVSKAEGRVVDLATVDVSPFARQYAERWEKDPAVVELVLREARRVVRQVGPVLITETRHGFVCANSGVDQSSSGGHGRAVLLPEDPDASARRIRGGLRERGIDVAVIISDTFGRPWREGQTDVAIGIAGMHPITSYIGQVDPHGHEFRVQALCTADEIAGAAELVKGNLSRVPAAVVRGLPWERDDQATMQLIIRESERDLFR</sequence>
<keyword evidence="5" id="KW-0630">Potassium</keyword>
<keyword evidence="4" id="KW-0460">Magnesium</keyword>
<evidence type="ECO:0000259" key="8">
    <source>
        <dbReference type="Pfam" id="PF01996"/>
    </source>
</evidence>
<dbReference type="InterPro" id="IPR002847">
    <property type="entry name" value="F420-0_gamma-glut_ligase-dom"/>
</dbReference>
<keyword evidence="7" id="KW-0464">Manganese</keyword>
<dbReference type="Gene3D" id="3.90.1660.10">
    <property type="entry name" value="CofE-like domain"/>
    <property type="match status" value="1"/>
</dbReference>
<dbReference type="PANTHER" id="PTHR47917:SF1">
    <property type="entry name" value="COENZYME F420:L-GLUTAMATE LIGASE"/>
    <property type="match status" value="1"/>
</dbReference>
<dbReference type="Proteomes" id="UP000326331">
    <property type="component" value="Chromosome"/>
</dbReference>
<dbReference type="InterPro" id="IPR008225">
    <property type="entry name" value="F420-0_g-glutamyl_ligase"/>
</dbReference>
<evidence type="ECO:0000256" key="7">
    <source>
        <dbReference type="ARBA" id="ARBA00023211"/>
    </source>
</evidence>
<keyword evidence="10" id="KW-1185">Reference proteome</keyword>
<evidence type="ECO:0000256" key="4">
    <source>
        <dbReference type="ARBA" id="ARBA00022842"/>
    </source>
</evidence>
<dbReference type="EMBL" id="CP042829">
    <property type="protein sequence ID" value="QFG04377.1"/>
    <property type="molecule type" value="Genomic_DNA"/>
</dbReference>
<evidence type="ECO:0000313" key="9">
    <source>
        <dbReference type="EMBL" id="QFG04377.1"/>
    </source>
</evidence>
<evidence type="ECO:0000256" key="1">
    <source>
        <dbReference type="ARBA" id="ARBA00022598"/>
    </source>
</evidence>
<dbReference type="Pfam" id="PF01996">
    <property type="entry name" value="F420_ligase"/>
    <property type="match status" value="1"/>
</dbReference>
<proteinExistence type="predicted"/>
<keyword evidence="3" id="KW-0547">Nucleotide-binding</keyword>
<dbReference type="PANTHER" id="PTHR47917">
    <property type="match status" value="1"/>
</dbReference>
<keyword evidence="2" id="KW-0479">Metal-binding</keyword>
<organism evidence="9 10">
    <name type="scientific">Tepidiforma bonchosmolovskayae</name>
    <dbReference type="NCBI Taxonomy" id="2601677"/>
    <lineage>
        <taxon>Bacteria</taxon>
        <taxon>Bacillati</taxon>
        <taxon>Chloroflexota</taxon>
        <taxon>Tepidiformia</taxon>
        <taxon>Tepidiformales</taxon>
        <taxon>Tepidiformaceae</taxon>
        <taxon>Tepidiforma</taxon>
    </lineage>
</organism>
<evidence type="ECO:0000256" key="3">
    <source>
        <dbReference type="ARBA" id="ARBA00022741"/>
    </source>
</evidence>
<dbReference type="EC" id="6.3.2.31" evidence="9"/>
<accession>A0ABX6C542</accession>
<dbReference type="NCBIfam" id="TIGR01916">
    <property type="entry name" value="F420_cofE"/>
    <property type="match status" value="1"/>
</dbReference>
<name>A0ABX6C542_9CHLR</name>
<evidence type="ECO:0000313" key="10">
    <source>
        <dbReference type="Proteomes" id="UP000326331"/>
    </source>
</evidence>
<dbReference type="SUPFAM" id="SSF144010">
    <property type="entry name" value="CofE-like"/>
    <property type="match status" value="1"/>
</dbReference>
<reference evidence="9 10" key="1">
    <citation type="submission" date="2019-08" db="EMBL/GenBank/DDBJ databases">
        <authorList>
            <person name="Toschakov S.V."/>
        </authorList>
    </citation>
    <scope>NUCLEOTIDE SEQUENCE [LARGE SCALE GENOMIC DNA]</scope>
    <source>
        <strain evidence="9 10">3753O</strain>
    </source>
</reference>
<feature type="domain" description="Coenzyme F420:L-glutamate ligase-like" evidence="8">
    <location>
        <begin position="9"/>
        <end position="223"/>
    </location>
</feature>
<keyword evidence="1 9" id="KW-0436">Ligase</keyword>
<reference evidence="9 10" key="2">
    <citation type="submission" date="2019-10" db="EMBL/GenBank/DDBJ databases">
        <title>Thermopilla bonchosmolovskayae gen. nov., sp. nov., a moderately thermophilic Chloroflexi bacterium from a Chukotka hot spring (Arctic, Russia), representing a novel classis Thermopillaia, which include previously uncultivated lineage OLB14.</title>
        <authorList>
            <person name="Kochetkova T.V."/>
            <person name="Zayulina K.S."/>
            <person name="Zhigarkov V.S."/>
            <person name="Minaev N.V."/>
            <person name="Novikov A."/>
            <person name="Toshchakov S.V."/>
            <person name="Elcheninov A.G."/>
            <person name="Kublanov I.V."/>
        </authorList>
    </citation>
    <scope>NUCLEOTIDE SEQUENCE [LARGE SCALE GENOMIC DNA]</scope>
    <source>
        <strain evidence="9 10">3753O</strain>
    </source>
</reference>
<evidence type="ECO:0000256" key="5">
    <source>
        <dbReference type="ARBA" id="ARBA00022958"/>
    </source>
</evidence>
<dbReference type="GO" id="GO:0052618">
    <property type="term" value="F:coenzyme F420-0:L-glutamate ligase activity"/>
    <property type="evidence" value="ECO:0007669"/>
    <property type="project" value="UniProtKB-EC"/>
</dbReference>
<dbReference type="Gene3D" id="3.30.1330.100">
    <property type="entry name" value="CofE-like"/>
    <property type="match status" value="1"/>
</dbReference>